<dbReference type="GO" id="GO:0003677">
    <property type="term" value="F:DNA binding"/>
    <property type="evidence" value="ECO:0007669"/>
    <property type="project" value="UniProtKB-KW"/>
</dbReference>
<dbReference type="PANTHER" id="PTHR30346:SF0">
    <property type="entry name" value="HCA OPERON TRANSCRIPTIONAL ACTIVATOR HCAR"/>
    <property type="match status" value="1"/>
</dbReference>
<organism evidence="6 7">
    <name type="scientific">Spirochaeta lutea</name>
    <dbReference type="NCBI Taxonomy" id="1480694"/>
    <lineage>
        <taxon>Bacteria</taxon>
        <taxon>Pseudomonadati</taxon>
        <taxon>Spirochaetota</taxon>
        <taxon>Spirochaetia</taxon>
        <taxon>Spirochaetales</taxon>
        <taxon>Spirochaetaceae</taxon>
        <taxon>Spirochaeta</taxon>
    </lineage>
</organism>
<keyword evidence="2" id="KW-0805">Transcription regulation</keyword>
<dbReference type="InterPro" id="IPR036388">
    <property type="entry name" value="WH-like_DNA-bd_sf"/>
</dbReference>
<dbReference type="RefSeq" id="WP_037546746.1">
    <property type="nucleotide sequence ID" value="NZ_JNUP01000048.1"/>
</dbReference>
<dbReference type="Pfam" id="PF00126">
    <property type="entry name" value="HTH_1"/>
    <property type="match status" value="1"/>
</dbReference>
<evidence type="ECO:0000256" key="1">
    <source>
        <dbReference type="ARBA" id="ARBA00009437"/>
    </source>
</evidence>
<dbReference type="STRING" id="1480694.DC28_05780"/>
<dbReference type="eggNOG" id="COG0583">
    <property type="taxonomic scope" value="Bacteria"/>
</dbReference>
<dbReference type="EMBL" id="JNUP01000048">
    <property type="protein sequence ID" value="KGE72754.1"/>
    <property type="molecule type" value="Genomic_DNA"/>
</dbReference>
<evidence type="ECO:0000313" key="7">
    <source>
        <dbReference type="Proteomes" id="UP000029692"/>
    </source>
</evidence>
<protein>
    <recommendedName>
        <fullName evidence="5">HTH lysR-type domain-containing protein</fullName>
    </recommendedName>
</protein>
<dbReference type="Pfam" id="PF03466">
    <property type="entry name" value="LysR_substrate"/>
    <property type="match status" value="1"/>
</dbReference>
<dbReference type="InterPro" id="IPR000847">
    <property type="entry name" value="LysR_HTH_N"/>
</dbReference>
<dbReference type="Gene3D" id="1.10.10.10">
    <property type="entry name" value="Winged helix-like DNA-binding domain superfamily/Winged helix DNA-binding domain"/>
    <property type="match status" value="1"/>
</dbReference>
<dbReference type="Gene3D" id="3.40.190.10">
    <property type="entry name" value="Periplasmic binding protein-like II"/>
    <property type="match status" value="2"/>
</dbReference>
<name>A0A098QYL5_9SPIO</name>
<evidence type="ECO:0000256" key="3">
    <source>
        <dbReference type="ARBA" id="ARBA00023125"/>
    </source>
</evidence>
<dbReference type="PANTHER" id="PTHR30346">
    <property type="entry name" value="TRANSCRIPTIONAL DUAL REGULATOR HCAR-RELATED"/>
    <property type="match status" value="1"/>
</dbReference>
<dbReference type="InterPro" id="IPR005119">
    <property type="entry name" value="LysR_subst-bd"/>
</dbReference>
<dbReference type="SUPFAM" id="SSF53850">
    <property type="entry name" value="Periplasmic binding protein-like II"/>
    <property type="match status" value="1"/>
</dbReference>
<evidence type="ECO:0000313" key="6">
    <source>
        <dbReference type="EMBL" id="KGE72754.1"/>
    </source>
</evidence>
<accession>A0A098QYL5</accession>
<dbReference type="SUPFAM" id="SSF46785">
    <property type="entry name" value="Winged helix' DNA-binding domain"/>
    <property type="match status" value="1"/>
</dbReference>
<dbReference type="Proteomes" id="UP000029692">
    <property type="component" value="Unassembled WGS sequence"/>
</dbReference>
<feature type="domain" description="HTH lysR-type" evidence="5">
    <location>
        <begin position="1"/>
        <end position="61"/>
    </location>
</feature>
<dbReference type="GO" id="GO:0032993">
    <property type="term" value="C:protein-DNA complex"/>
    <property type="evidence" value="ECO:0007669"/>
    <property type="project" value="TreeGrafter"/>
</dbReference>
<dbReference type="OrthoDB" id="9803735at2"/>
<sequence length="292" mass="33234">MNYLERQHLEILHTLSREGTLSRAAQALALSQPALTHSIRRLEEQLGLQVWQKQGRGIVLTRAGRTILRAAEQILPRFSKLEEELENQRSGLSSTLTIGVECHPCHQWLLGSLRRFLDRFPKTDTRIVRDFQFAAMEALIHHKIDLLITPDPYELASLSFYDLKPYELRLVLPADHPLAHKQPLKPEDLAGQVLFTYPVEITRLDIYTRFLIPGGGDLPQRRELDSHEMMLLLVEAGRGITVMPDWLIPDHPGIVSRPVGPRGLHKVLSAGIRKEDADRRDIRGFIDLAGQN</sequence>
<proteinExistence type="inferred from homology"/>
<evidence type="ECO:0000256" key="2">
    <source>
        <dbReference type="ARBA" id="ARBA00023015"/>
    </source>
</evidence>
<dbReference type="InterPro" id="IPR036390">
    <property type="entry name" value="WH_DNA-bd_sf"/>
</dbReference>
<keyword evidence="4" id="KW-0804">Transcription</keyword>
<evidence type="ECO:0000256" key="4">
    <source>
        <dbReference type="ARBA" id="ARBA00023163"/>
    </source>
</evidence>
<reference evidence="6 7" key="1">
    <citation type="submission" date="2014-05" db="EMBL/GenBank/DDBJ databases">
        <title>De novo Genome Sequence of Spirocheata sp.</title>
        <authorList>
            <person name="Shivani Y."/>
            <person name="Subhash Y."/>
            <person name="Tushar L."/>
            <person name="Sasikala C."/>
            <person name="Ramana C.V."/>
        </authorList>
    </citation>
    <scope>NUCLEOTIDE SEQUENCE [LARGE SCALE GENOMIC DNA]</scope>
    <source>
        <strain evidence="6 7">JC230</strain>
    </source>
</reference>
<dbReference type="PROSITE" id="PS50931">
    <property type="entry name" value="HTH_LYSR"/>
    <property type="match status" value="1"/>
</dbReference>
<dbReference type="AlphaFoldDB" id="A0A098QYL5"/>
<comment type="caution">
    <text evidence="6">The sequence shown here is derived from an EMBL/GenBank/DDBJ whole genome shotgun (WGS) entry which is preliminary data.</text>
</comment>
<dbReference type="GO" id="GO:0003700">
    <property type="term" value="F:DNA-binding transcription factor activity"/>
    <property type="evidence" value="ECO:0007669"/>
    <property type="project" value="InterPro"/>
</dbReference>
<dbReference type="PRINTS" id="PR00039">
    <property type="entry name" value="HTHLYSR"/>
</dbReference>
<keyword evidence="7" id="KW-1185">Reference proteome</keyword>
<keyword evidence="3" id="KW-0238">DNA-binding</keyword>
<evidence type="ECO:0000259" key="5">
    <source>
        <dbReference type="PROSITE" id="PS50931"/>
    </source>
</evidence>
<gene>
    <name evidence="6" type="ORF">DC28_05780</name>
</gene>
<comment type="similarity">
    <text evidence="1">Belongs to the LysR transcriptional regulatory family.</text>
</comment>